<feature type="domain" description="LRAT" evidence="5">
    <location>
        <begin position="16"/>
        <end position="110"/>
    </location>
</feature>
<dbReference type="GO" id="GO:0005737">
    <property type="term" value="C:cytoplasm"/>
    <property type="evidence" value="ECO:0007669"/>
    <property type="project" value="TreeGrafter"/>
</dbReference>
<reference evidence="6" key="2">
    <citation type="submission" date="2021-04" db="EMBL/GenBank/DDBJ databases">
        <authorList>
            <person name="Gilroy R."/>
        </authorList>
    </citation>
    <scope>NUCLEOTIDE SEQUENCE</scope>
    <source>
        <strain evidence="6">378</strain>
    </source>
</reference>
<feature type="region of interest" description="Disordered" evidence="4">
    <location>
        <begin position="313"/>
        <end position="334"/>
    </location>
</feature>
<protein>
    <submittedName>
        <fullName evidence="6">Lecithin retinol acyltransferase family protein</fullName>
    </submittedName>
</protein>
<organism evidence="6 7">
    <name type="scientific">Candidatus Anaerobiospirillum pullicola</name>
    <dbReference type="NCBI Taxonomy" id="2838451"/>
    <lineage>
        <taxon>Bacteria</taxon>
        <taxon>Pseudomonadati</taxon>
        <taxon>Pseudomonadota</taxon>
        <taxon>Gammaproteobacteria</taxon>
        <taxon>Aeromonadales</taxon>
        <taxon>Succinivibrionaceae</taxon>
        <taxon>Anaerobiospirillum</taxon>
    </lineage>
</organism>
<dbReference type="InterPro" id="IPR007053">
    <property type="entry name" value="LRAT_dom"/>
</dbReference>
<name>A0A948TEA4_9GAMM</name>
<keyword evidence="1" id="KW-0808">Transferase</keyword>
<gene>
    <name evidence="6" type="ORF">H9847_00045</name>
</gene>
<dbReference type="GO" id="GO:0008970">
    <property type="term" value="F:phospholipase A1 activity"/>
    <property type="evidence" value="ECO:0007669"/>
    <property type="project" value="TreeGrafter"/>
</dbReference>
<evidence type="ECO:0000256" key="1">
    <source>
        <dbReference type="ARBA" id="ARBA00022679"/>
    </source>
</evidence>
<feature type="region of interest" description="Disordered" evidence="4">
    <location>
        <begin position="667"/>
        <end position="703"/>
    </location>
</feature>
<evidence type="ECO:0000313" key="7">
    <source>
        <dbReference type="Proteomes" id="UP000733611"/>
    </source>
</evidence>
<dbReference type="GO" id="GO:0070292">
    <property type="term" value="P:N-acylphosphatidylethanolamine metabolic process"/>
    <property type="evidence" value="ECO:0007669"/>
    <property type="project" value="TreeGrafter"/>
</dbReference>
<dbReference type="PANTHER" id="PTHR13943:SF77">
    <property type="entry name" value="LRAT DOMAIN-CONTAINING PROTEIN"/>
    <property type="match status" value="1"/>
</dbReference>
<evidence type="ECO:0000256" key="2">
    <source>
        <dbReference type="ARBA" id="ARBA00022801"/>
    </source>
</evidence>
<evidence type="ECO:0000313" key="6">
    <source>
        <dbReference type="EMBL" id="MBU3843260.1"/>
    </source>
</evidence>
<dbReference type="InterPro" id="IPR051496">
    <property type="entry name" value="H-rev107_PLA/AT"/>
</dbReference>
<dbReference type="GO" id="GO:0004623">
    <property type="term" value="F:phospholipase A2 activity"/>
    <property type="evidence" value="ECO:0007669"/>
    <property type="project" value="TreeGrafter"/>
</dbReference>
<feature type="compositionally biased region" description="Polar residues" evidence="4">
    <location>
        <begin position="258"/>
        <end position="288"/>
    </location>
</feature>
<dbReference type="Gene3D" id="3.90.1720.10">
    <property type="entry name" value="endopeptidase domain like (from Nostoc punctiforme)"/>
    <property type="match status" value="1"/>
</dbReference>
<feature type="compositionally biased region" description="Basic and acidic residues" evidence="4">
    <location>
        <begin position="677"/>
        <end position="700"/>
    </location>
</feature>
<keyword evidence="2" id="KW-0378">Hydrolase</keyword>
<dbReference type="PANTHER" id="PTHR13943">
    <property type="entry name" value="HRAS-LIKE SUPPRESSOR - RELATED"/>
    <property type="match status" value="1"/>
</dbReference>
<dbReference type="Proteomes" id="UP000733611">
    <property type="component" value="Unassembled WGS sequence"/>
</dbReference>
<dbReference type="PROSITE" id="PS51934">
    <property type="entry name" value="LRAT"/>
    <property type="match status" value="1"/>
</dbReference>
<keyword evidence="6" id="KW-0012">Acyltransferase</keyword>
<comment type="caution">
    <text evidence="6">The sequence shown here is derived from an EMBL/GenBank/DDBJ whole genome shotgun (WGS) entry which is preliminary data.</text>
</comment>
<dbReference type="Pfam" id="PF04970">
    <property type="entry name" value="LRAT"/>
    <property type="match status" value="1"/>
</dbReference>
<reference evidence="6" key="1">
    <citation type="journal article" date="2021" name="PeerJ">
        <title>Extensive microbial diversity within the chicken gut microbiome revealed by metagenomics and culture.</title>
        <authorList>
            <person name="Gilroy R."/>
            <person name="Ravi A."/>
            <person name="Getino M."/>
            <person name="Pursley I."/>
            <person name="Horton D.L."/>
            <person name="Alikhan N.F."/>
            <person name="Baker D."/>
            <person name="Gharbi K."/>
            <person name="Hall N."/>
            <person name="Watson M."/>
            <person name="Adriaenssens E.M."/>
            <person name="Foster-Nyarko E."/>
            <person name="Jarju S."/>
            <person name="Secka A."/>
            <person name="Antonio M."/>
            <person name="Oren A."/>
            <person name="Chaudhuri R.R."/>
            <person name="La Ragione R."/>
            <person name="Hildebrand F."/>
            <person name="Pallen M.J."/>
        </authorList>
    </citation>
    <scope>NUCLEOTIDE SEQUENCE</scope>
    <source>
        <strain evidence="6">378</strain>
    </source>
</reference>
<accession>A0A948TEA4</accession>
<evidence type="ECO:0000256" key="3">
    <source>
        <dbReference type="ARBA" id="ARBA00023098"/>
    </source>
</evidence>
<feature type="compositionally biased region" description="Polar residues" evidence="4">
    <location>
        <begin position="318"/>
        <end position="332"/>
    </location>
</feature>
<evidence type="ECO:0000256" key="4">
    <source>
        <dbReference type="SAM" id="MobiDB-lite"/>
    </source>
</evidence>
<evidence type="ECO:0000259" key="5">
    <source>
        <dbReference type="PROSITE" id="PS51934"/>
    </source>
</evidence>
<dbReference type="AlphaFoldDB" id="A0A948TEA4"/>
<proteinExistence type="predicted"/>
<dbReference type="EMBL" id="JAHLFE010000001">
    <property type="protein sequence ID" value="MBU3843260.1"/>
    <property type="molecule type" value="Genomic_DNA"/>
</dbReference>
<dbReference type="GO" id="GO:0016410">
    <property type="term" value="F:N-acyltransferase activity"/>
    <property type="evidence" value="ECO:0007669"/>
    <property type="project" value="TreeGrafter"/>
</dbReference>
<feature type="region of interest" description="Disordered" evidence="4">
    <location>
        <begin position="238"/>
        <end position="288"/>
    </location>
</feature>
<keyword evidence="3" id="KW-0443">Lipid metabolism</keyword>
<sequence>MLPTDTINPLLQAGAHVIARRFAYTHHGLYMGEGKVLEYILDGGVTIVTLQAFADKHEIYIREHQHPKYVGKAAVERGLTRLGENNYNLFTCNCEHFVNWCIDGVENSRQVDNFILTIIPFYSLFHKSNFVRGCLKIIFDNPASLDAALERININNDNVTNPLTRAREMSEDVFGTQRQGVVNLTALITSATQLSKEYKSWLYYKRHSITSHLAALNRTLTHPAQALHSLGAHLGLTSHPMHGSSHNSASYPQVALGTHSQSSTENGTENSDESSLTTSLPSAYSPNAATHTPLAVTSLSAGNTYAEHAATTLPPHRNATSALAPGNSTTAPLTAPATVSNTAAALTDSTTTAATTNTTAAANSEDTAGLNSTSAAVPASAYSASAASNLRQSTVSVPLAYTLYPATTNDTTATTAAAAAAAASVTHSSIYAALETASLSGTVPASAVSMEQSTALQSPALSPAATLTLYAEAMVTPPEVFWRTLAAHQEDGTGKRAWAGSTLAALTAAKVVREHDFAPKSDLPPLDPELGGKLEQQTMVTDPEFAEFEYPVPMVLPEPNEQELNTLTLPTPEQTALLPAPTASTQSTTALTHTQDTAAAWDMGQITESASLVEQAEAYMSHEQKKLTQLLPHVHIRLQCSAVSSTFNGEALNESAARNEYQRAAFAQSQEQIDNTVDPKDWHSSHSDEQALHSTKEHYEQSSLSNAYKMATPPQNAPQHAGEAQLSDMGYALSDLALEVATQVRHELQRQQRSLRHQRR</sequence>